<protein>
    <submittedName>
        <fullName evidence="6">4Fe-4S dicluster domain-containing protein</fullName>
    </submittedName>
</protein>
<dbReference type="Pfam" id="PF04432">
    <property type="entry name" value="FrhB_FdhB_C"/>
    <property type="match status" value="1"/>
</dbReference>
<keyword evidence="2" id="KW-0408">Iron</keyword>
<feature type="domain" description="4Fe-4S ferredoxin-type" evidence="5">
    <location>
        <begin position="42"/>
        <end position="74"/>
    </location>
</feature>
<dbReference type="RefSeq" id="WP_120026239.1">
    <property type="nucleotide sequence ID" value="NZ_QZFV01000127.1"/>
</dbReference>
<dbReference type="AlphaFoldDB" id="A0A419HR13"/>
<dbReference type="OrthoDB" id="9770306at2"/>
<evidence type="ECO:0000256" key="2">
    <source>
        <dbReference type="ARBA" id="ARBA00023004"/>
    </source>
</evidence>
<dbReference type="PROSITE" id="PS00198">
    <property type="entry name" value="4FE4S_FER_1"/>
    <property type="match status" value="1"/>
</dbReference>
<keyword evidence="3" id="KW-0411">Iron-sulfur</keyword>
<feature type="domain" description="4Fe-4S ferredoxin-type" evidence="5">
    <location>
        <begin position="7"/>
        <end position="36"/>
    </location>
</feature>
<feature type="region of interest" description="Disordered" evidence="4">
    <location>
        <begin position="369"/>
        <end position="405"/>
    </location>
</feature>
<dbReference type="GO" id="GO:0046872">
    <property type="term" value="F:metal ion binding"/>
    <property type="evidence" value="ECO:0007669"/>
    <property type="project" value="UniProtKB-KW"/>
</dbReference>
<reference evidence="6 7" key="1">
    <citation type="submission" date="2018-09" db="EMBL/GenBank/DDBJ databases">
        <title>YIM PH 21725 draft genome.</title>
        <authorList>
            <person name="Miao C."/>
        </authorList>
    </citation>
    <scope>NUCLEOTIDE SEQUENCE [LARGE SCALE GENOMIC DNA]</scope>
    <source>
        <strain evidence="7">YIM PH21725</strain>
    </source>
</reference>
<gene>
    <name evidence="6" type="ORF">D5S19_27230</name>
</gene>
<dbReference type="EMBL" id="QZFV01000127">
    <property type="protein sequence ID" value="RJQ78872.1"/>
    <property type="molecule type" value="Genomic_DNA"/>
</dbReference>
<dbReference type="GO" id="GO:0051536">
    <property type="term" value="F:iron-sulfur cluster binding"/>
    <property type="evidence" value="ECO:0007669"/>
    <property type="project" value="UniProtKB-KW"/>
</dbReference>
<dbReference type="PANTHER" id="PTHR31332">
    <property type="entry name" value="7-HYDROXYMETHYL CHLOROPHYLL A REDUCTASE, CHLOROPLASTIC"/>
    <property type="match status" value="1"/>
</dbReference>
<dbReference type="GO" id="GO:0052592">
    <property type="term" value="F:oxidoreductase activity, acting on CH or CH2 groups, with an iron-sulfur protein as acceptor"/>
    <property type="evidence" value="ECO:0007669"/>
    <property type="project" value="TreeGrafter"/>
</dbReference>
<evidence type="ECO:0000313" key="7">
    <source>
        <dbReference type="Proteomes" id="UP000285112"/>
    </source>
</evidence>
<evidence type="ECO:0000259" key="5">
    <source>
        <dbReference type="PROSITE" id="PS51379"/>
    </source>
</evidence>
<name>A0A419HR13_9PSEU</name>
<dbReference type="InterPro" id="IPR007525">
    <property type="entry name" value="FrhB_FdhB_C"/>
</dbReference>
<evidence type="ECO:0000256" key="3">
    <source>
        <dbReference type="ARBA" id="ARBA00023014"/>
    </source>
</evidence>
<dbReference type="PROSITE" id="PS51379">
    <property type="entry name" value="4FE4S_FER_2"/>
    <property type="match status" value="2"/>
</dbReference>
<keyword evidence="7" id="KW-1185">Reference proteome</keyword>
<evidence type="ECO:0000313" key="6">
    <source>
        <dbReference type="EMBL" id="RJQ78872.1"/>
    </source>
</evidence>
<accession>A0A419HR13</accession>
<dbReference type="InterPro" id="IPR017900">
    <property type="entry name" value="4Fe4S_Fe_S_CS"/>
</dbReference>
<comment type="caution">
    <text evidence="6">The sequence shown here is derived from an EMBL/GenBank/DDBJ whole genome shotgun (WGS) entry which is preliminary data.</text>
</comment>
<dbReference type="InterPro" id="IPR007516">
    <property type="entry name" value="Co_F420_Hydgase/DH_bsu_N"/>
</dbReference>
<dbReference type="Gene3D" id="3.30.70.20">
    <property type="match status" value="1"/>
</dbReference>
<sequence length="405" mass="43692">MSYAELAAQVLEQDLCTSCGACAAVCPQDLLRISVDRPVAALRPEVAAGDVSCGSCTLCVDSCPGKDTGTADSELRLFGRTRAEHERWVGISRQTFQAHALSSEVLGAASAGGAVTTLLITALRTGMIDAALVVGRDDDRPWIPAAHLVDTEAAVTASAQASYSIAPTLQLLRDTAYQRIAVVGLACQIQALNKMANLPEPPPVLSKVALTIEIACSSNTRLAGTEHLVEDRLRLPLAEVADLKYRSGRYPGTFTARDGSGTEHSLPFHELVTTFKKFKTFRCLACPDWWSGLADISVADGDPNIFRTSRNDTEVPKTSLVMTRTGTGDELVARAVERDELEVADSTFEPGESLGLQRKRHRYLGYQRKYPERVPHPAMPGEETVQPLSDEDVIERMSPAGARGD</sequence>
<organism evidence="6 7">
    <name type="scientific">Amycolatopsis panacis</name>
    <dbReference type="NCBI Taxonomy" id="2340917"/>
    <lineage>
        <taxon>Bacteria</taxon>
        <taxon>Bacillati</taxon>
        <taxon>Actinomycetota</taxon>
        <taxon>Actinomycetes</taxon>
        <taxon>Pseudonocardiales</taxon>
        <taxon>Pseudonocardiaceae</taxon>
        <taxon>Amycolatopsis</taxon>
    </lineage>
</organism>
<dbReference type="SUPFAM" id="SSF54862">
    <property type="entry name" value="4Fe-4S ferredoxins"/>
    <property type="match status" value="1"/>
</dbReference>
<evidence type="ECO:0000256" key="4">
    <source>
        <dbReference type="SAM" id="MobiDB-lite"/>
    </source>
</evidence>
<dbReference type="Pfam" id="PF12838">
    <property type="entry name" value="Fer4_7"/>
    <property type="match status" value="1"/>
</dbReference>
<dbReference type="PANTHER" id="PTHR31332:SF0">
    <property type="entry name" value="7-HYDROXYMETHYL CHLOROPHYLL A REDUCTASE, CHLOROPLASTIC"/>
    <property type="match status" value="1"/>
</dbReference>
<dbReference type="InterPro" id="IPR045220">
    <property type="entry name" value="FRHB/FDHB/HCAR-like"/>
</dbReference>
<dbReference type="Pfam" id="PF04422">
    <property type="entry name" value="FrhB_FdhB_N"/>
    <property type="match status" value="1"/>
</dbReference>
<keyword evidence="1" id="KW-0479">Metal-binding</keyword>
<dbReference type="InterPro" id="IPR017896">
    <property type="entry name" value="4Fe4S_Fe-S-bd"/>
</dbReference>
<proteinExistence type="predicted"/>
<evidence type="ECO:0000256" key="1">
    <source>
        <dbReference type="ARBA" id="ARBA00022723"/>
    </source>
</evidence>
<dbReference type="Proteomes" id="UP000285112">
    <property type="component" value="Unassembled WGS sequence"/>
</dbReference>